<dbReference type="AlphaFoldDB" id="A0A7Y9ZGF0"/>
<comment type="caution">
    <text evidence="1">The sequence shown here is derived from an EMBL/GenBank/DDBJ whole genome shotgun (WGS) entry which is preliminary data.</text>
</comment>
<evidence type="ECO:0000313" key="2">
    <source>
        <dbReference type="Proteomes" id="UP000562045"/>
    </source>
</evidence>
<reference evidence="1 2" key="1">
    <citation type="submission" date="2020-07" db="EMBL/GenBank/DDBJ databases">
        <title>Sequencing the genomes of 1000 actinobacteria strains.</title>
        <authorList>
            <person name="Klenk H.-P."/>
        </authorList>
    </citation>
    <scope>NUCLEOTIDE SEQUENCE [LARGE SCALE GENOMIC DNA]</scope>
    <source>
        <strain evidence="1 2">DSM 15131</strain>
    </source>
</reference>
<accession>A0A7Y9ZGF0</accession>
<protein>
    <submittedName>
        <fullName evidence="1">Uncharacterized protein</fullName>
    </submittedName>
</protein>
<dbReference type="RefSeq" id="WP_179648697.1">
    <property type="nucleotide sequence ID" value="NZ_JACBZM010000001.1"/>
</dbReference>
<dbReference type="EMBL" id="JACBZM010000001">
    <property type="protein sequence ID" value="NYI44977.1"/>
    <property type="molecule type" value="Genomic_DNA"/>
</dbReference>
<gene>
    <name evidence="1" type="ORF">BJ993_002057</name>
</gene>
<name>A0A7Y9ZGF0_9ACTN</name>
<dbReference type="Proteomes" id="UP000562045">
    <property type="component" value="Unassembled WGS sequence"/>
</dbReference>
<organism evidence="1 2">
    <name type="scientific">Nocardioides aromaticivorans</name>
    <dbReference type="NCBI Taxonomy" id="200618"/>
    <lineage>
        <taxon>Bacteria</taxon>
        <taxon>Bacillati</taxon>
        <taxon>Actinomycetota</taxon>
        <taxon>Actinomycetes</taxon>
        <taxon>Propionibacteriales</taxon>
        <taxon>Nocardioidaceae</taxon>
        <taxon>Nocardioides</taxon>
    </lineage>
</organism>
<evidence type="ECO:0000313" key="1">
    <source>
        <dbReference type="EMBL" id="NYI44977.1"/>
    </source>
</evidence>
<proteinExistence type="predicted"/>
<sequence length="259" mass="27681">MAIVILGAIAIALGLQLVATRSDAGPRVAPVAKPAKTSSMVMQTTGRGRLEEHPPGVVDGVRFEGRFVIWGMSSAGGQVFGDDASLFDEDCVEQYGRGPQCAHLVAVRSGSILHGFVTGNGADLKGESVGRTTAASRYRIFYDAHPDGSRDYEERAGWLRGELVATYTSDEFFSIDAAGGVFDTRVDYSIISSTPFELNGVKVDFARLAPHMTELDHGHNPQPDPQPEPVPYDESWFANKGPGEFASYFPVGGAVLAAD</sequence>